<feature type="chain" id="PRO_5036400513" description="Ectonucleotide pyrophosphatase phosphodiesterase" evidence="1">
    <location>
        <begin position="20"/>
        <end position="348"/>
    </location>
</feature>
<dbReference type="Gene3D" id="3.40.720.10">
    <property type="entry name" value="Alkaline Phosphatase, subunit A"/>
    <property type="match status" value="1"/>
</dbReference>
<name>A0A7J6KYF3_PEROL</name>
<dbReference type="Proteomes" id="UP000570595">
    <property type="component" value="Unassembled WGS sequence"/>
</dbReference>
<evidence type="ECO:0008006" key="6">
    <source>
        <dbReference type="Google" id="ProtNLM"/>
    </source>
</evidence>
<sequence length="348" mass="38201">MKLSALLELTCLPPLVAEASSGAWPHGRFKRAIIIGIDGLGGVYLRNITRDQAPTLKWDFKGWNKDALRGFLRRLMQVFCQSLIDSDECAYTFSARNKNPTVSAPNWSTILTGMPPAETGILSNSWSIADLTPGSLVDGRVAPVSGAGELPPTIFHLAKSFSKEISTASAYAWPWLHLMSASDVDHEFDGKMHDEGPVKFLFDLMITDDAPHVAFLHLDGVDSAGHGSYWGSPQYYAALKNADGYVFKVLEALGQAGIEDETLVFITADHGGYRNTHGQWDTANTDTPAIFCSPGRLIKYPGHIERWIDNIDYVPTLLSALGIPASPFQRGANHEWLFEESNYILGFA</sequence>
<accession>A0A7J6KYF3</accession>
<evidence type="ECO:0000313" key="4">
    <source>
        <dbReference type="Proteomes" id="UP000570595"/>
    </source>
</evidence>
<dbReference type="InterPro" id="IPR017850">
    <property type="entry name" value="Alkaline_phosphatase_core_sf"/>
</dbReference>
<dbReference type="GO" id="GO:0016787">
    <property type="term" value="F:hydrolase activity"/>
    <property type="evidence" value="ECO:0007669"/>
    <property type="project" value="UniProtKB-ARBA"/>
</dbReference>
<evidence type="ECO:0000256" key="1">
    <source>
        <dbReference type="SAM" id="SignalP"/>
    </source>
</evidence>
<gene>
    <name evidence="3" type="ORF">FOL46_000221</name>
    <name evidence="2" type="ORF">FOZ61_000248</name>
</gene>
<dbReference type="InterPro" id="IPR002591">
    <property type="entry name" value="Phosphodiest/P_Trfase"/>
</dbReference>
<protein>
    <recommendedName>
        <fullName evidence="6">Ectonucleotide pyrophosphatase phosphodiesterase</fullName>
    </recommendedName>
</protein>
<comment type="caution">
    <text evidence="3">The sequence shown here is derived from an EMBL/GenBank/DDBJ whole genome shotgun (WGS) entry which is preliminary data.</text>
</comment>
<proteinExistence type="predicted"/>
<dbReference type="SUPFAM" id="SSF53649">
    <property type="entry name" value="Alkaline phosphatase-like"/>
    <property type="match status" value="1"/>
</dbReference>
<dbReference type="Proteomes" id="UP000572268">
    <property type="component" value="Unassembled WGS sequence"/>
</dbReference>
<evidence type="ECO:0000313" key="3">
    <source>
        <dbReference type="EMBL" id="KAF4651619.1"/>
    </source>
</evidence>
<dbReference type="PANTHER" id="PTHR10151">
    <property type="entry name" value="ECTONUCLEOTIDE PYROPHOSPHATASE/PHOSPHODIESTERASE"/>
    <property type="match status" value="1"/>
</dbReference>
<keyword evidence="1" id="KW-0732">Signal</keyword>
<dbReference type="PANTHER" id="PTHR10151:SF120">
    <property type="entry name" value="BIS(5'-ADENOSYL)-TRIPHOSPHATASE"/>
    <property type="match status" value="1"/>
</dbReference>
<organism evidence="3 5">
    <name type="scientific">Perkinsus olseni</name>
    <name type="common">Perkinsus atlanticus</name>
    <dbReference type="NCBI Taxonomy" id="32597"/>
    <lineage>
        <taxon>Eukaryota</taxon>
        <taxon>Sar</taxon>
        <taxon>Alveolata</taxon>
        <taxon>Perkinsozoa</taxon>
        <taxon>Perkinsea</taxon>
        <taxon>Perkinsida</taxon>
        <taxon>Perkinsidae</taxon>
        <taxon>Perkinsus</taxon>
    </lineage>
</organism>
<reference evidence="4 5" key="1">
    <citation type="submission" date="2020-04" db="EMBL/GenBank/DDBJ databases">
        <title>Perkinsus olseni comparative genomics.</title>
        <authorList>
            <person name="Bogema D.R."/>
        </authorList>
    </citation>
    <scope>NUCLEOTIDE SEQUENCE [LARGE SCALE GENOMIC DNA]</scope>
    <source>
        <strain evidence="2">ATCC PRA-179</strain>
        <strain evidence="3">ATCC PRA-31</strain>
    </source>
</reference>
<dbReference type="OrthoDB" id="4062651at2759"/>
<evidence type="ECO:0000313" key="5">
    <source>
        <dbReference type="Proteomes" id="UP000572268"/>
    </source>
</evidence>
<dbReference type="EMBL" id="JABAHT010001027">
    <property type="protein sequence ID" value="KAF4650514.1"/>
    <property type="molecule type" value="Genomic_DNA"/>
</dbReference>
<dbReference type="EMBL" id="JABANN010001024">
    <property type="protein sequence ID" value="KAF4651619.1"/>
    <property type="molecule type" value="Genomic_DNA"/>
</dbReference>
<dbReference type="AlphaFoldDB" id="A0A7J6KYF3"/>
<feature type="signal peptide" evidence="1">
    <location>
        <begin position="1"/>
        <end position="19"/>
    </location>
</feature>
<dbReference type="Pfam" id="PF01663">
    <property type="entry name" value="Phosphodiest"/>
    <property type="match status" value="1"/>
</dbReference>
<evidence type="ECO:0000313" key="2">
    <source>
        <dbReference type="EMBL" id="KAF4650514.1"/>
    </source>
</evidence>